<gene>
    <name evidence="3" type="ORF">K9D25_00580</name>
</gene>
<evidence type="ECO:0000313" key="4">
    <source>
        <dbReference type="Proteomes" id="UP000831684"/>
    </source>
</evidence>
<sequence>MTAAWTEAKLDMDGEALAARVYRPAVPLRPAPLVLHLHGGCFVDGDLDCSAHLCRIMAEAGAVVVSIDYPLAPEHPFPAALNLSFKALGRLYAERGKWAGRGARLFVAGEEAGANLATALSLMARDQQAPPLAGQILISPMVDPSLCSGSIHAASAGASGCKWADGWHLYLGSADRAAHPYAAPLGSRRLGGLAPALIVTSADCPIRDESLAYAERLRAGGVAVESHLLEGTNCSNQSIDAAIEAAPAWETVLRGLFSTFLAENSAAPLRTIRA</sequence>
<evidence type="ECO:0000313" key="3">
    <source>
        <dbReference type="EMBL" id="UOK71257.1"/>
    </source>
</evidence>
<dbReference type="SUPFAM" id="SSF53474">
    <property type="entry name" value="alpha/beta-Hydrolases"/>
    <property type="match status" value="1"/>
</dbReference>
<dbReference type="PANTHER" id="PTHR48081:SF8">
    <property type="entry name" value="ALPHA_BETA HYDROLASE FOLD-3 DOMAIN-CONTAINING PROTEIN-RELATED"/>
    <property type="match status" value="1"/>
</dbReference>
<dbReference type="InterPro" id="IPR050300">
    <property type="entry name" value="GDXG_lipolytic_enzyme"/>
</dbReference>
<keyword evidence="1 3" id="KW-0378">Hydrolase</keyword>
<dbReference type="Pfam" id="PF07859">
    <property type="entry name" value="Abhydrolase_3"/>
    <property type="match status" value="1"/>
</dbReference>
<dbReference type="KEGG" id="apol:K9D25_00580"/>
<accession>A0A9E7D3X6</accession>
<dbReference type="Gene3D" id="3.40.50.1820">
    <property type="entry name" value="alpha/beta hydrolase"/>
    <property type="match status" value="1"/>
</dbReference>
<dbReference type="EMBL" id="CP083239">
    <property type="protein sequence ID" value="UOK71257.1"/>
    <property type="molecule type" value="Genomic_DNA"/>
</dbReference>
<organism evidence="3 4">
    <name type="scientific">Ancylobacter polymorphus</name>
    <dbReference type="NCBI Taxonomy" id="223390"/>
    <lineage>
        <taxon>Bacteria</taxon>
        <taxon>Pseudomonadati</taxon>
        <taxon>Pseudomonadota</taxon>
        <taxon>Alphaproteobacteria</taxon>
        <taxon>Hyphomicrobiales</taxon>
        <taxon>Xanthobacteraceae</taxon>
        <taxon>Ancylobacter</taxon>
    </lineage>
</organism>
<proteinExistence type="predicted"/>
<dbReference type="AlphaFoldDB" id="A0A9E7D3X6"/>
<protein>
    <submittedName>
        <fullName evidence="3">Alpha/beta hydrolase</fullName>
    </submittedName>
</protein>
<evidence type="ECO:0000259" key="2">
    <source>
        <dbReference type="Pfam" id="PF07859"/>
    </source>
</evidence>
<dbReference type="RefSeq" id="WP_244378237.1">
    <property type="nucleotide sequence ID" value="NZ_CP083239.1"/>
</dbReference>
<reference evidence="3" key="1">
    <citation type="submission" date="2021-09" db="EMBL/GenBank/DDBJ databases">
        <title>Network and meta-omics reveal the key degrader and cooperation patterns in an efficient 1,4-dioxane-degrading microbial community.</title>
        <authorList>
            <person name="Dai C."/>
        </authorList>
    </citation>
    <scope>NUCLEOTIDE SEQUENCE</scope>
    <source>
        <strain evidence="3">ZM13</strain>
    </source>
</reference>
<dbReference type="PANTHER" id="PTHR48081">
    <property type="entry name" value="AB HYDROLASE SUPERFAMILY PROTEIN C4A8.06C"/>
    <property type="match status" value="1"/>
</dbReference>
<dbReference type="InterPro" id="IPR013094">
    <property type="entry name" value="AB_hydrolase_3"/>
</dbReference>
<feature type="domain" description="Alpha/beta hydrolase fold-3" evidence="2">
    <location>
        <begin position="34"/>
        <end position="232"/>
    </location>
</feature>
<dbReference type="GO" id="GO:0016787">
    <property type="term" value="F:hydrolase activity"/>
    <property type="evidence" value="ECO:0007669"/>
    <property type="project" value="UniProtKB-KW"/>
</dbReference>
<dbReference type="Proteomes" id="UP000831684">
    <property type="component" value="Chromosome"/>
</dbReference>
<evidence type="ECO:0000256" key="1">
    <source>
        <dbReference type="ARBA" id="ARBA00022801"/>
    </source>
</evidence>
<name>A0A9E7D3X6_9HYPH</name>
<dbReference type="InterPro" id="IPR029058">
    <property type="entry name" value="AB_hydrolase_fold"/>
</dbReference>